<dbReference type="SUPFAM" id="SSF52794">
    <property type="entry name" value="PTS system IIB component-like"/>
    <property type="match status" value="1"/>
</dbReference>
<protein>
    <recommendedName>
        <fullName evidence="4">PTS galactitol transporter subunit IIB</fullName>
    </recommendedName>
</protein>
<dbReference type="RefSeq" id="WP_102197155.1">
    <property type="nucleotide sequence ID" value="NZ_NIPR01000063.1"/>
</dbReference>
<dbReference type="AlphaFoldDB" id="A0A2N7ARA8"/>
<gene>
    <name evidence="2" type="ORF">CBP76_12310</name>
</gene>
<sequence>MKKVLICCGSGVASSETTASLFNDQIEDASLEDELSTEVHPVNEAISIMESDDSIVAYIGVETPDVVGKCEELNMPHFNMNPYLTFDDDAQEEIFNKIIEKAGLN</sequence>
<evidence type="ECO:0000256" key="1">
    <source>
        <dbReference type="ARBA" id="ARBA00022679"/>
    </source>
</evidence>
<dbReference type="EMBL" id="NIPR01000063">
    <property type="protein sequence ID" value="PMD67876.1"/>
    <property type="molecule type" value="Genomic_DNA"/>
</dbReference>
<name>A0A2N7ARA8_9LACO</name>
<dbReference type="InterPro" id="IPR036095">
    <property type="entry name" value="PTS_EIIB-like_sf"/>
</dbReference>
<keyword evidence="3" id="KW-1185">Reference proteome</keyword>
<dbReference type="GO" id="GO:0009401">
    <property type="term" value="P:phosphoenolpyruvate-dependent sugar phosphotransferase system"/>
    <property type="evidence" value="ECO:0007669"/>
    <property type="project" value="InterPro"/>
</dbReference>
<proteinExistence type="predicted"/>
<evidence type="ECO:0000313" key="2">
    <source>
        <dbReference type="EMBL" id="PMD67876.1"/>
    </source>
</evidence>
<dbReference type="OrthoDB" id="6505030at2"/>
<comment type="caution">
    <text evidence="2">The sequence shown here is derived from an EMBL/GenBank/DDBJ whole genome shotgun (WGS) entry which is preliminary data.</text>
</comment>
<evidence type="ECO:0008006" key="4">
    <source>
        <dbReference type="Google" id="ProtNLM"/>
    </source>
</evidence>
<dbReference type="Gene3D" id="3.40.50.2300">
    <property type="match status" value="1"/>
</dbReference>
<reference evidence="2 3" key="1">
    <citation type="submission" date="2017-05" db="EMBL/GenBank/DDBJ databases">
        <title>Lactobacillus nurukis nov., sp. nov., isolated from nuruk.</title>
        <authorList>
            <person name="Kim S.-J."/>
        </authorList>
    </citation>
    <scope>NUCLEOTIDE SEQUENCE [LARGE SCALE GENOMIC DNA]</scope>
    <source>
        <strain evidence="2 3">SYF10-1a</strain>
    </source>
</reference>
<keyword evidence="1" id="KW-0808">Transferase</keyword>
<accession>A0A2N7ARA8</accession>
<dbReference type="Proteomes" id="UP000235649">
    <property type="component" value="Unassembled WGS sequence"/>
</dbReference>
<dbReference type="GO" id="GO:0008982">
    <property type="term" value="F:protein-N(PI)-phosphohistidine-sugar phosphotransferase activity"/>
    <property type="evidence" value="ECO:0007669"/>
    <property type="project" value="InterPro"/>
</dbReference>
<evidence type="ECO:0000313" key="3">
    <source>
        <dbReference type="Proteomes" id="UP000235649"/>
    </source>
</evidence>
<organism evidence="2 3">
    <name type="scientific">Companilactobacillus nuruki</name>
    <dbReference type="NCBI Taxonomy" id="1993540"/>
    <lineage>
        <taxon>Bacteria</taxon>
        <taxon>Bacillati</taxon>
        <taxon>Bacillota</taxon>
        <taxon>Bacilli</taxon>
        <taxon>Lactobacillales</taxon>
        <taxon>Lactobacillaceae</taxon>
        <taxon>Companilactobacillus</taxon>
    </lineage>
</organism>